<dbReference type="Proteomes" id="UP001589943">
    <property type="component" value="Unassembled WGS sequence"/>
</dbReference>
<dbReference type="InterPro" id="IPR002123">
    <property type="entry name" value="Plipid/glycerol_acylTrfase"/>
</dbReference>
<dbReference type="SMART" id="SM00563">
    <property type="entry name" value="PlsC"/>
    <property type="match status" value="1"/>
</dbReference>
<sequence>MPGQPTPAPSLLSRLFKALLLGLYRWKGWTLVDVHPVPKKCVILGAPHTTNWDFVFFLGATNECGIKPSFMGKLSLFKWPMTRFMLDMGGVPVDRSRRANYVEQVVAEFTRRDELALVIAPEGTRGTITAWRSGFYHIAHGAGVAIVPAWVDNAAMTGGIGPAIFPSGDFAADLRRIADFYRSVMPDHPKLAVLYAQAAIEGEKAAA</sequence>
<keyword evidence="6" id="KW-1185">Reference proteome</keyword>
<dbReference type="PANTHER" id="PTHR10434:SF9">
    <property type="entry name" value="PHOSPHOLIPID_GLYCEROL ACYLTRANSFERASE DOMAIN-CONTAINING PROTEIN"/>
    <property type="match status" value="1"/>
</dbReference>
<reference evidence="5 6" key="1">
    <citation type="submission" date="2024-09" db="EMBL/GenBank/DDBJ databases">
        <authorList>
            <person name="Sun Q."/>
            <person name="Mori K."/>
        </authorList>
    </citation>
    <scope>NUCLEOTIDE SEQUENCE [LARGE SCALE GENOMIC DNA]</scope>
    <source>
        <strain evidence="5 6">NCAIM B.02537</strain>
    </source>
</reference>
<accession>A0ABV6PFY1</accession>
<evidence type="ECO:0000259" key="4">
    <source>
        <dbReference type="SMART" id="SM00563"/>
    </source>
</evidence>
<comment type="pathway">
    <text evidence="1">Lipid metabolism.</text>
</comment>
<evidence type="ECO:0000313" key="6">
    <source>
        <dbReference type="Proteomes" id="UP001589943"/>
    </source>
</evidence>
<keyword evidence="3 5" id="KW-0012">Acyltransferase</keyword>
<protein>
    <submittedName>
        <fullName evidence="5">1-acyl-sn-glycerol-3-phosphate acyltransferase</fullName>
    </submittedName>
</protein>
<evidence type="ECO:0000313" key="5">
    <source>
        <dbReference type="EMBL" id="MFC0588746.1"/>
    </source>
</evidence>
<gene>
    <name evidence="5" type="ORF">ACFFF7_04910</name>
</gene>
<name>A0ABV6PFY1_9SPHN</name>
<dbReference type="PANTHER" id="PTHR10434">
    <property type="entry name" value="1-ACYL-SN-GLYCEROL-3-PHOSPHATE ACYLTRANSFERASE"/>
    <property type="match status" value="1"/>
</dbReference>
<organism evidence="5 6">
    <name type="scientific">Novosphingobium aquiterrae</name>
    <dbReference type="NCBI Taxonomy" id="624388"/>
    <lineage>
        <taxon>Bacteria</taxon>
        <taxon>Pseudomonadati</taxon>
        <taxon>Pseudomonadota</taxon>
        <taxon>Alphaproteobacteria</taxon>
        <taxon>Sphingomonadales</taxon>
        <taxon>Sphingomonadaceae</taxon>
        <taxon>Novosphingobium</taxon>
    </lineage>
</organism>
<dbReference type="EMBL" id="JBHLTL010000001">
    <property type="protein sequence ID" value="MFC0588746.1"/>
    <property type="molecule type" value="Genomic_DNA"/>
</dbReference>
<keyword evidence="2" id="KW-0808">Transferase</keyword>
<dbReference type="Pfam" id="PF01553">
    <property type="entry name" value="Acyltransferase"/>
    <property type="match status" value="1"/>
</dbReference>
<evidence type="ECO:0000256" key="1">
    <source>
        <dbReference type="ARBA" id="ARBA00005189"/>
    </source>
</evidence>
<proteinExistence type="predicted"/>
<feature type="domain" description="Phospholipid/glycerol acyltransferase" evidence="4">
    <location>
        <begin position="42"/>
        <end position="154"/>
    </location>
</feature>
<dbReference type="SUPFAM" id="SSF69593">
    <property type="entry name" value="Glycerol-3-phosphate (1)-acyltransferase"/>
    <property type="match status" value="1"/>
</dbReference>
<evidence type="ECO:0000256" key="3">
    <source>
        <dbReference type="ARBA" id="ARBA00023315"/>
    </source>
</evidence>
<comment type="caution">
    <text evidence="5">The sequence shown here is derived from an EMBL/GenBank/DDBJ whole genome shotgun (WGS) entry which is preliminary data.</text>
</comment>
<dbReference type="RefSeq" id="WP_379480235.1">
    <property type="nucleotide sequence ID" value="NZ_JBHLTL010000001.1"/>
</dbReference>
<dbReference type="GO" id="GO:0016746">
    <property type="term" value="F:acyltransferase activity"/>
    <property type="evidence" value="ECO:0007669"/>
    <property type="project" value="UniProtKB-KW"/>
</dbReference>
<evidence type="ECO:0000256" key="2">
    <source>
        <dbReference type="ARBA" id="ARBA00022679"/>
    </source>
</evidence>